<feature type="domain" description="FAD-binding PCMH-type" evidence="6">
    <location>
        <begin position="40"/>
        <end position="210"/>
    </location>
</feature>
<evidence type="ECO:0000256" key="4">
    <source>
        <dbReference type="ARBA" id="ARBA00022827"/>
    </source>
</evidence>
<evidence type="ECO:0000256" key="5">
    <source>
        <dbReference type="ARBA" id="ARBA00023002"/>
    </source>
</evidence>
<dbReference type="Gene3D" id="3.30.465.10">
    <property type="match status" value="1"/>
</dbReference>
<evidence type="ECO:0000313" key="8">
    <source>
        <dbReference type="Proteomes" id="UP001556196"/>
    </source>
</evidence>
<dbReference type="InterPro" id="IPR016166">
    <property type="entry name" value="FAD-bd_PCMH"/>
</dbReference>
<proteinExistence type="inferred from homology"/>
<dbReference type="Pfam" id="PF08031">
    <property type="entry name" value="BBE"/>
    <property type="match status" value="1"/>
</dbReference>
<evidence type="ECO:0000313" key="7">
    <source>
        <dbReference type="EMBL" id="MEW9806551.1"/>
    </source>
</evidence>
<dbReference type="PROSITE" id="PS00862">
    <property type="entry name" value="OX2_COVAL_FAD"/>
    <property type="match status" value="1"/>
</dbReference>
<evidence type="ECO:0000259" key="6">
    <source>
        <dbReference type="PROSITE" id="PS51387"/>
    </source>
</evidence>
<keyword evidence="5" id="KW-0560">Oxidoreductase</keyword>
<dbReference type="InterPro" id="IPR012951">
    <property type="entry name" value="BBE"/>
</dbReference>
<keyword evidence="4" id="KW-0274">FAD</keyword>
<dbReference type="PANTHER" id="PTHR42973:SF39">
    <property type="entry name" value="FAD-BINDING PCMH-TYPE DOMAIN-CONTAINING PROTEIN"/>
    <property type="match status" value="1"/>
</dbReference>
<protein>
    <submittedName>
        <fullName evidence="7">FAD-binding oxidoreductase</fullName>
    </submittedName>
</protein>
<evidence type="ECO:0000256" key="1">
    <source>
        <dbReference type="ARBA" id="ARBA00001974"/>
    </source>
</evidence>
<keyword evidence="3" id="KW-0285">Flavoprotein</keyword>
<dbReference type="EMBL" id="JBFOCI010000003">
    <property type="protein sequence ID" value="MEW9806551.1"/>
    <property type="molecule type" value="Genomic_DNA"/>
</dbReference>
<dbReference type="SUPFAM" id="SSF56176">
    <property type="entry name" value="FAD-binding/transporter-associated domain-like"/>
    <property type="match status" value="1"/>
</dbReference>
<dbReference type="InterPro" id="IPR036318">
    <property type="entry name" value="FAD-bd_PCMH-like_sf"/>
</dbReference>
<keyword evidence="8" id="KW-1185">Reference proteome</keyword>
<sequence length="457" mass="47910">MSQTQISQLVATLSSSFSGRLLVPGNPGYEDARKLHNGMIDKHPALIAQCRNTADIVDAVKLALAQGLEIAVRGGGHNVAGRATVEGGLMIDLSPMRGIHVDAKKRTARVQGGATWGDVNRETQLHGLAVTGGVISTTGVAGLTLGGGIGWLMGKHGLSLDNLISVELVTAEAKVLTADASTNADLFWGLRGGGGNFGVVTSFEFGLHPVGPIVTGGMVAHPFAKAREVMQYFRGVTKSPPDEFGAFSALVKAPDDPGAKMVVLAAAHCGDLAAGEATMRPLKAFGPPVMDAIGPIPYSTLNTILDAGNPKGALNYWKSSFLGELSDAAIDTMIDCYARCPAPMGGMLVEHLHGAACRVAPDATAFPHRAEGFNLLVLGQWLDPAATPACTAWVRETYTAMQPFTSLGRYSNYLGDDEAIDAAAAAYGVNYPRLQKIKAKYDPGNVFHLNQNILPKA</sequence>
<dbReference type="Gene3D" id="3.40.462.20">
    <property type="match status" value="1"/>
</dbReference>
<evidence type="ECO:0000256" key="3">
    <source>
        <dbReference type="ARBA" id="ARBA00022630"/>
    </source>
</evidence>
<comment type="similarity">
    <text evidence="2">Belongs to the oxygen-dependent FAD-linked oxidoreductase family.</text>
</comment>
<dbReference type="RefSeq" id="WP_367723686.1">
    <property type="nucleotide sequence ID" value="NZ_JBFOCH010000069.1"/>
</dbReference>
<comment type="cofactor">
    <cofactor evidence="1">
        <name>FAD</name>
        <dbReference type="ChEBI" id="CHEBI:57692"/>
    </cofactor>
</comment>
<dbReference type="PROSITE" id="PS51387">
    <property type="entry name" value="FAD_PCMH"/>
    <property type="match status" value="1"/>
</dbReference>
<dbReference type="Pfam" id="PF01565">
    <property type="entry name" value="FAD_binding_4"/>
    <property type="match status" value="1"/>
</dbReference>
<accession>A0ABV3QZN8</accession>
<dbReference type="InterPro" id="IPR016169">
    <property type="entry name" value="FAD-bd_PCMH_sub2"/>
</dbReference>
<organism evidence="7 8">
    <name type="scientific">Mesorhizobium marinum</name>
    <dbReference type="NCBI Taxonomy" id="3228790"/>
    <lineage>
        <taxon>Bacteria</taxon>
        <taxon>Pseudomonadati</taxon>
        <taxon>Pseudomonadota</taxon>
        <taxon>Alphaproteobacteria</taxon>
        <taxon>Hyphomicrobiales</taxon>
        <taxon>Phyllobacteriaceae</taxon>
        <taxon>Mesorhizobium</taxon>
    </lineage>
</organism>
<dbReference type="Proteomes" id="UP001556196">
    <property type="component" value="Unassembled WGS sequence"/>
</dbReference>
<dbReference type="InterPro" id="IPR050416">
    <property type="entry name" value="FAD-linked_Oxidoreductase"/>
</dbReference>
<evidence type="ECO:0000256" key="2">
    <source>
        <dbReference type="ARBA" id="ARBA00005466"/>
    </source>
</evidence>
<dbReference type="InterPro" id="IPR006094">
    <property type="entry name" value="Oxid_FAD_bind_N"/>
</dbReference>
<name>A0ABV3QZN8_9HYPH</name>
<reference evidence="7 8" key="1">
    <citation type="submission" date="2024-06" db="EMBL/GenBank/DDBJ databases">
        <authorList>
            <person name="Tuo L."/>
        </authorList>
    </citation>
    <scope>NUCLEOTIDE SEQUENCE [LARGE SCALE GENOMIC DNA]</scope>
    <source>
        <strain evidence="7 8">ZMM04-5</strain>
    </source>
</reference>
<dbReference type="InterPro" id="IPR006093">
    <property type="entry name" value="Oxy_OxRdtase_FAD_BS"/>
</dbReference>
<comment type="caution">
    <text evidence="7">The sequence shown here is derived from an EMBL/GenBank/DDBJ whole genome shotgun (WGS) entry which is preliminary data.</text>
</comment>
<dbReference type="PANTHER" id="PTHR42973">
    <property type="entry name" value="BINDING OXIDOREDUCTASE, PUTATIVE (AFU_ORTHOLOGUE AFUA_1G17690)-RELATED"/>
    <property type="match status" value="1"/>
</dbReference>
<gene>
    <name evidence="7" type="ORF">ABUE31_11210</name>
</gene>
<dbReference type="InterPro" id="IPR016167">
    <property type="entry name" value="FAD-bd_PCMH_sub1"/>
</dbReference>
<dbReference type="Gene3D" id="3.30.43.10">
    <property type="entry name" value="Uridine Diphospho-n-acetylenolpyruvylglucosamine Reductase, domain 2"/>
    <property type="match status" value="1"/>
</dbReference>